<reference evidence="2 3" key="1">
    <citation type="submission" date="2019-03" db="EMBL/GenBank/DDBJ databases">
        <title>Genomics of glacier-inhabiting Cryobacterium strains.</title>
        <authorList>
            <person name="Liu Q."/>
            <person name="Xin Y.-H."/>
        </authorList>
    </citation>
    <scope>NUCLEOTIDE SEQUENCE [LARGE SCALE GENOMIC DNA]</scope>
    <source>
        <strain evidence="2 3">RHLT2-21</strain>
    </source>
</reference>
<proteinExistence type="predicted"/>
<dbReference type="PANTHER" id="PTHR31435:SF10">
    <property type="entry name" value="BSR4717 PROTEIN"/>
    <property type="match status" value="1"/>
</dbReference>
<name>A0A4R8W9P6_9MICO</name>
<dbReference type="AlphaFoldDB" id="A0A4R8W9P6"/>
<dbReference type="PANTHER" id="PTHR31435">
    <property type="entry name" value="PROTEIN NATD1"/>
    <property type="match status" value="1"/>
</dbReference>
<gene>
    <name evidence="2" type="ORF">E3O32_06775</name>
</gene>
<sequence length="106" mass="11743">MTTDSATTGPAAVTFRHEPALARYTLLIDGETVGFADYEVEGQEVLFTHVEVDPARRGQRLAGILVEQALDDVRVRTDLTVVPVCPYVVSWIDAHAEYQDLLTRGR</sequence>
<dbReference type="Gene3D" id="3.40.630.30">
    <property type="match status" value="1"/>
</dbReference>
<dbReference type="InterPro" id="IPR045057">
    <property type="entry name" value="Gcn5-rel_NAT"/>
</dbReference>
<keyword evidence="3" id="KW-1185">Reference proteome</keyword>
<organism evidence="2 3">
    <name type="scientific">Cryobacterium mannosilyticum</name>
    <dbReference type="NCBI Taxonomy" id="1259190"/>
    <lineage>
        <taxon>Bacteria</taxon>
        <taxon>Bacillati</taxon>
        <taxon>Actinomycetota</taxon>
        <taxon>Actinomycetes</taxon>
        <taxon>Micrococcales</taxon>
        <taxon>Microbacteriaceae</taxon>
        <taxon>Cryobacterium</taxon>
    </lineage>
</organism>
<dbReference type="Pfam" id="PF14542">
    <property type="entry name" value="Acetyltransf_CG"/>
    <property type="match status" value="1"/>
</dbReference>
<comment type="caution">
    <text evidence="2">The sequence shown here is derived from an EMBL/GenBank/DDBJ whole genome shotgun (WGS) entry which is preliminary data.</text>
</comment>
<keyword evidence="2" id="KW-0808">Transferase</keyword>
<dbReference type="GO" id="GO:0016740">
    <property type="term" value="F:transferase activity"/>
    <property type="evidence" value="ECO:0007669"/>
    <property type="project" value="UniProtKB-KW"/>
</dbReference>
<dbReference type="Proteomes" id="UP000297643">
    <property type="component" value="Unassembled WGS sequence"/>
</dbReference>
<evidence type="ECO:0000259" key="1">
    <source>
        <dbReference type="PROSITE" id="PS51729"/>
    </source>
</evidence>
<feature type="domain" description="N-acetyltransferase" evidence="1">
    <location>
        <begin position="16"/>
        <end position="103"/>
    </location>
</feature>
<dbReference type="RefSeq" id="WP_134507881.1">
    <property type="nucleotide sequence ID" value="NZ_SOFM01000016.1"/>
</dbReference>
<evidence type="ECO:0000313" key="2">
    <source>
        <dbReference type="EMBL" id="TFC05371.1"/>
    </source>
</evidence>
<protein>
    <submittedName>
        <fullName evidence="2">N-acetyltransferase</fullName>
    </submittedName>
</protein>
<dbReference type="InterPro" id="IPR016181">
    <property type="entry name" value="Acyl_CoA_acyltransferase"/>
</dbReference>
<accession>A0A4R8W9P6</accession>
<evidence type="ECO:0000313" key="3">
    <source>
        <dbReference type="Proteomes" id="UP000297643"/>
    </source>
</evidence>
<dbReference type="EMBL" id="SOFM01000016">
    <property type="protein sequence ID" value="TFC05371.1"/>
    <property type="molecule type" value="Genomic_DNA"/>
</dbReference>
<dbReference type="InterPro" id="IPR031165">
    <property type="entry name" value="GNAT_YJDJ"/>
</dbReference>
<dbReference type="CDD" id="cd04301">
    <property type="entry name" value="NAT_SF"/>
    <property type="match status" value="1"/>
</dbReference>
<dbReference type="SUPFAM" id="SSF55729">
    <property type="entry name" value="Acyl-CoA N-acyltransferases (Nat)"/>
    <property type="match status" value="1"/>
</dbReference>
<dbReference type="PROSITE" id="PS51729">
    <property type="entry name" value="GNAT_YJDJ"/>
    <property type="match status" value="1"/>
</dbReference>